<reference evidence="1 2" key="1">
    <citation type="submission" date="2018-02" db="EMBL/GenBank/DDBJ databases">
        <title>Genome sequence of the basidiomycete white-rot fungus Phlebia centrifuga.</title>
        <authorList>
            <person name="Granchi Z."/>
            <person name="Peng M."/>
            <person name="de Vries R.P."/>
            <person name="Hilden K."/>
            <person name="Makela M.R."/>
            <person name="Grigoriev I."/>
            <person name="Riley R."/>
        </authorList>
    </citation>
    <scope>NUCLEOTIDE SEQUENCE [LARGE SCALE GENOMIC DNA]</scope>
    <source>
        <strain evidence="1 2">FBCC195</strain>
    </source>
</reference>
<dbReference type="AlphaFoldDB" id="A0A2R6NV74"/>
<dbReference type="EMBL" id="MLYV02000794">
    <property type="protein sequence ID" value="PSR77435.1"/>
    <property type="molecule type" value="Genomic_DNA"/>
</dbReference>
<dbReference type="OrthoDB" id="2804335at2759"/>
<gene>
    <name evidence="1" type="ORF">PHLCEN_2v7866</name>
</gene>
<dbReference type="InterPro" id="IPR036047">
    <property type="entry name" value="F-box-like_dom_sf"/>
</dbReference>
<evidence type="ECO:0000313" key="2">
    <source>
        <dbReference type="Proteomes" id="UP000186601"/>
    </source>
</evidence>
<evidence type="ECO:0008006" key="3">
    <source>
        <dbReference type="Google" id="ProtNLM"/>
    </source>
</evidence>
<dbReference type="SUPFAM" id="SSF81383">
    <property type="entry name" value="F-box domain"/>
    <property type="match status" value="1"/>
</dbReference>
<proteinExistence type="predicted"/>
<evidence type="ECO:0000313" key="1">
    <source>
        <dbReference type="EMBL" id="PSR77435.1"/>
    </source>
</evidence>
<dbReference type="Proteomes" id="UP000186601">
    <property type="component" value="Unassembled WGS sequence"/>
</dbReference>
<dbReference type="CDD" id="cd09917">
    <property type="entry name" value="F-box_SF"/>
    <property type="match status" value="1"/>
</dbReference>
<sequence length="287" mass="33136">MAAPGADIPEDLFERILDFLEIVPEGTKDKKSNLVKCALTCRYWARRCQPRIFEHIFLRSREDVDQLLYFLESSLGRISSYVKHLYLSQTAAAFIPWIHLVPLRLFPKLALSPTITLVFHTPWEESDANQYARFRSIHYMLPRAYPMFSSHISSLLLFLQQFRCFEDLAHLVGELHSLETFDCSMVQWFRDAPETYVVPACPPRLDKVTMMGCTQDAAGVLFLIGRRKGIQQNGTAVLPFRLDHRQHALACAIVCNLLGSENNVEFRTEKVDRAYSERTSIFLRSHH</sequence>
<comment type="caution">
    <text evidence="1">The sequence shown here is derived from an EMBL/GenBank/DDBJ whole genome shotgun (WGS) entry which is preliminary data.</text>
</comment>
<protein>
    <recommendedName>
        <fullName evidence="3">F-box domain-containing protein</fullName>
    </recommendedName>
</protein>
<name>A0A2R6NV74_9APHY</name>
<organism evidence="1 2">
    <name type="scientific">Hermanssonia centrifuga</name>
    <dbReference type="NCBI Taxonomy" id="98765"/>
    <lineage>
        <taxon>Eukaryota</taxon>
        <taxon>Fungi</taxon>
        <taxon>Dikarya</taxon>
        <taxon>Basidiomycota</taxon>
        <taxon>Agaricomycotina</taxon>
        <taxon>Agaricomycetes</taxon>
        <taxon>Polyporales</taxon>
        <taxon>Meruliaceae</taxon>
        <taxon>Hermanssonia</taxon>
    </lineage>
</organism>
<keyword evidence="2" id="KW-1185">Reference proteome</keyword>
<accession>A0A2R6NV74</accession>